<evidence type="ECO:0000313" key="1">
    <source>
        <dbReference type="EMBL" id="KAL2821550.1"/>
    </source>
</evidence>
<dbReference type="Proteomes" id="UP001610334">
    <property type="component" value="Unassembled WGS sequence"/>
</dbReference>
<proteinExistence type="predicted"/>
<name>A0ABR4I1H3_9EURO</name>
<organism evidence="1 2">
    <name type="scientific">Aspergillus granulosus</name>
    <dbReference type="NCBI Taxonomy" id="176169"/>
    <lineage>
        <taxon>Eukaryota</taxon>
        <taxon>Fungi</taxon>
        <taxon>Dikarya</taxon>
        <taxon>Ascomycota</taxon>
        <taxon>Pezizomycotina</taxon>
        <taxon>Eurotiomycetes</taxon>
        <taxon>Eurotiomycetidae</taxon>
        <taxon>Eurotiales</taxon>
        <taxon>Aspergillaceae</taxon>
        <taxon>Aspergillus</taxon>
        <taxon>Aspergillus subgen. Nidulantes</taxon>
    </lineage>
</organism>
<sequence>MTYDSVNFLPCWGRLPVEQYLIRHWDHLSSEPINQQRLRLIHEYIHLDEIPKEWDPTEFGYRLYESDVNDTDPAFAPKRIPTEKEIELILQPWRSHDLRKKAWEIWCGRDQGYPVMLRTYYGNGKEGDRKYLEYTQVSDTFYYGVAEYLALNNPELFNFGSDWRRILEILPEIAGCTDHHPTYDGSDINNVVEIGGPGDYYPRRPDQEVLDDEYPGLAEEIQNGKAEYPNWKEDPDLLLEPGDTVVRTLLRATTISWIIVVDERTFETDKLLIVYLDKHQNVTVEGRLELDPGYIDELLMRWEDSYRPLGIVMENGTVGEKYRLSNASGRRFFRLTDDLENKADNARPPEGGEE</sequence>
<reference evidence="1 2" key="1">
    <citation type="submission" date="2024-07" db="EMBL/GenBank/DDBJ databases">
        <title>Section-level genome sequencing and comparative genomics of Aspergillus sections Usti and Cavernicolus.</title>
        <authorList>
            <consortium name="Lawrence Berkeley National Laboratory"/>
            <person name="Nybo J.L."/>
            <person name="Vesth T.C."/>
            <person name="Theobald S."/>
            <person name="Frisvad J.C."/>
            <person name="Larsen T.O."/>
            <person name="Kjaerboelling I."/>
            <person name="Rothschild-Mancinelli K."/>
            <person name="Lyhne E.K."/>
            <person name="Kogle M.E."/>
            <person name="Barry K."/>
            <person name="Clum A."/>
            <person name="Na H."/>
            <person name="Ledsgaard L."/>
            <person name="Lin J."/>
            <person name="Lipzen A."/>
            <person name="Kuo A."/>
            <person name="Riley R."/>
            <person name="Mondo S."/>
            <person name="Labutti K."/>
            <person name="Haridas S."/>
            <person name="Pangalinan J."/>
            <person name="Salamov A.A."/>
            <person name="Simmons B.A."/>
            <person name="Magnuson J.K."/>
            <person name="Chen J."/>
            <person name="Drula E."/>
            <person name="Henrissat B."/>
            <person name="Wiebenga A."/>
            <person name="Lubbers R.J."/>
            <person name="Gomes A.C."/>
            <person name="Makela M.R."/>
            <person name="Stajich J."/>
            <person name="Grigoriev I.V."/>
            <person name="Mortensen U.H."/>
            <person name="De Vries R.P."/>
            <person name="Baker S.E."/>
            <person name="Andersen M.R."/>
        </authorList>
    </citation>
    <scope>NUCLEOTIDE SEQUENCE [LARGE SCALE GENOMIC DNA]</scope>
    <source>
        <strain evidence="1 2">CBS 588.65</strain>
    </source>
</reference>
<comment type="caution">
    <text evidence="1">The sequence shown here is derived from an EMBL/GenBank/DDBJ whole genome shotgun (WGS) entry which is preliminary data.</text>
</comment>
<keyword evidence="2" id="KW-1185">Reference proteome</keyword>
<dbReference type="EMBL" id="JBFXLT010000004">
    <property type="protein sequence ID" value="KAL2821550.1"/>
    <property type="molecule type" value="Genomic_DNA"/>
</dbReference>
<evidence type="ECO:0000313" key="2">
    <source>
        <dbReference type="Proteomes" id="UP001610334"/>
    </source>
</evidence>
<accession>A0ABR4I1H3</accession>
<protein>
    <submittedName>
        <fullName evidence="1">Uncharacterized protein</fullName>
    </submittedName>
</protein>
<gene>
    <name evidence="1" type="ORF">BJX63DRAFT_417944</name>
</gene>